<protein>
    <submittedName>
        <fullName evidence="1">Uncharacterized protein</fullName>
    </submittedName>
</protein>
<proteinExistence type="predicted"/>
<accession>A0A0A7FU44</accession>
<dbReference type="EMBL" id="CP006905">
    <property type="protein sequence ID" value="AIY82321.1"/>
    <property type="molecule type" value="Genomic_DNA"/>
</dbReference>
<name>A0A0A7FU44_9CLOT</name>
<reference evidence="1 2" key="1">
    <citation type="journal article" date="2015" name="Infect. Genet. Evol.">
        <title>Genomic sequences of six botulinum neurotoxin-producing strains representing three clostridial species illustrate the mobility and diversity of botulinum neurotoxin genes.</title>
        <authorList>
            <person name="Smith T.J."/>
            <person name="Hill K.K."/>
            <person name="Xie G."/>
            <person name="Foley B.T."/>
            <person name="Williamson C.H."/>
            <person name="Foster J.T."/>
            <person name="Johnson S.L."/>
            <person name="Chertkov O."/>
            <person name="Teshima H."/>
            <person name="Gibbons H.S."/>
            <person name="Johnsky L.A."/>
            <person name="Karavis M.A."/>
            <person name="Smith L.A."/>
        </authorList>
    </citation>
    <scope>NUCLEOTIDE SEQUENCE [LARGE SCALE GENOMIC DNA]</scope>
    <source>
        <strain evidence="1">Sullivan</strain>
    </source>
</reference>
<dbReference type="Proteomes" id="UP000030635">
    <property type="component" value="Chromosome"/>
</dbReference>
<dbReference type="KEGG" id="cbv:U729_446"/>
<evidence type="ECO:0000313" key="2">
    <source>
        <dbReference type="Proteomes" id="UP000030635"/>
    </source>
</evidence>
<dbReference type="OrthoDB" id="1936800at2"/>
<dbReference type="AlphaFoldDB" id="A0A0A7FU44"/>
<evidence type="ECO:0000313" key="1">
    <source>
        <dbReference type="EMBL" id="AIY82321.1"/>
    </source>
</evidence>
<organism evidence="1 2">
    <name type="scientific">Clostridium baratii str. Sullivan</name>
    <dbReference type="NCBI Taxonomy" id="1415775"/>
    <lineage>
        <taxon>Bacteria</taxon>
        <taxon>Bacillati</taxon>
        <taxon>Bacillota</taxon>
        <taxon>Clostridia</taxon>
        <taxon>Eubacteriales</taxon>
        <taxon>Clostridiaceae</taxon>
        <taxon>Clostridium</taxon>
    </lineage>
</organism>
<dbReference type="RefSeq" id="WP_052139374.1">
    <property type="nucleotide sequence ID" value="NZ_CP006905.1"/>
</dbReference>
<sequence>MKVKGLDKTTYSTSAGEIHISRRKLKKLRPDLYGVIGLLCRIIEKKRYGNTQLRFLKEQMYFGDSNPAIVLSIDPLLIIAAYSSDLDCIIPITFHKKYVKIYNLKKGTRLLSVNTCKRGELQKDIVLGKDNTGLWGGFSPIIAEFVSNNKQRIEEKKNEFSEELWERVYKLGIEYREKYPDSYRDGRPMFSGIVKYDINKLEYEYKNKKEEKTEIIYY</sequence>
<dbReference type="eggNOG" id="ENOG502ZMP4">
    <property type="taxonomic scope" value="Bacteria"/>
</dbReference>
<keyword evidence="2" id="KW-1185">Reference proteome</keyword>
<dbReference type="HOGENOM" id="CLU_1425744_0_0_9"/>
<dbReference type="STRING" id="1561.NPD11_2547"/>
<gene>
    <name evidence="1" type="ORF">U729_446</name>
</gene>